<dbReference type="SUPFAM" id="SSF53850">
    <property type="entry name" value="Periplasmic binding protein-like II"/>
    <property type="match status" value="1"/>
</dbReference>
<keyword evidence="2" id="KW-0805">Transcription regulation</keyword>
<proteinExistence type="inferred from homology"/>
<dbReference type="InterPro" id="IPR036390">
    <property type="entry name" value="WH_DNA-bd_sf"/>
</dbReference>
<dbReference type="CDD" id="cd05466">
    <property type="entry name" value="PBP2_LTTR_substrate"/>
    <property type="match status" value="1"/>
</dbReference>
<feature type="domain" description="HTH lysR-type" evidence="5">
    <location>
        <begin position="4"/>
        <end position="61"/>
    </location>
</feature>
<organism evidence="6 7">
    <name type="scientific">Advenella kashmirensis</name>
    <dbReference type="NCBI Taxonomy" id="310575"/>
    <lineage>
        <taxon>Bacteria</taxon>
        <taxon>Pseudomonadati</taxon>
        <taxon>Pseudomonadota</taxon>
        <taxon>Betaproteobacteria</taxon>
        <taxon>Burkholderiales</taxon>
        <taxon>Alcaligenaceae</taxon>
    </lineage>
</organism>
<dbReference type="InterPro" id="IPR000847">
    <property type="entry name" value="LysR_HTH_N"/>
</dbReference>
<evidence type="ECO:0000313" key="7">
    <source>
        <dbReference type="Proteomes" id="UP000264036"/>
    </source>
</evidence>
<keyword evidence="4" id="KW-0804">Transcription</keyword>
<accession>A0A356LB83</accession>
<dbReference type="GO" id="GO:0003677">
    <property type="term" value="F:DNA binding"/>
    <property type="evidence" value="ECO:0007669"/>
    <property type="project" value="UniProtKB-KW"/>
</dbReference>
<dbReference type="GO" id="GO:0032993">
    <property type="term" value="C:protein-DNA complex"/>
    <property type="evidence" value="ECO:0007669"/>
    <property type="project" value="TreeGrafter"/>
</dbReference>
<dbReference type="AlphaFoldDB" id="A0A356LB83"/>
<evidence type="ECO:0000256" key="1">
    <source>
        <dbReference type="ARBA" id="ARBA00009437"/>
    </source>
</evidence>
<dbReference type="Pfam" id="PF00126">
    <property type="entry name" value="HTH_1"/>
    <property type="match status" value="1"/>
</dbReference>
<sequence length="317" mass="35532">MVIMDEHQLRCFVTVVETGNLSKAARLLNMTQPPLSILIQKLEQSLDVALFNRQKNRLVLSEPGRLFYIRAKDILASFKTLRHDVKNNAAGTEGNVSIGCSTAASLFILPLVMQRIQQERLNITVNVREGESSYILNGIRRNELDVGIIRTRFQSEDLVVRTLITEPLMLTVAQDHPLAARQDVTLVDLAQENFLLHSSTDSNGIREHILEACSTVGFNPKIVYSGNETLPMLMMIERGIGIGFAPKMFEKVFTGHRVKFIELLQPKLTSQLNLVTVKSRAESAVTTRFLKIVAEVLDEKSARLGSVPEMPLRAIRE</sequence>
<dbReference type="PANTHER" id="PTHR30346">
    <property type="entry name" value="TRANSCRIPTIONAL DUAL REGULATOR HCAR-RELATED"/>
    <property type="match status" value="1"/>
</dbReference>
<evidence type="ECO:0000259" key="5">
    <source>
        <dbReference type="PROSITE" id="PS50931"/>
    </source>
</evidence>
<name>A0A356LB83_9BURK</name>
<dbReference type="SUPFAM" id="SSF46785">
    <property type="entry name" value="Winged helix' DNA-binding domain"/>
    <property type="match status" value="1"/>
</dbReference>
<evidence type="ECO:0000256" key="3">
    <source>
        <dbReference type="ARBA" id="ARBA00023125"/>
    </source>
</evidence>
<dbReference type="InterPro" id="IPR036388">
    <property type="entry name" value="WH-like_DNA-bd_sf"/>
</dbReference>
<dbReference type="PROSITE" id="PS50931">
    <property type="entry name" value="HTH_LYSR"/>
    <property type="match status" value="1"/>
</dbReference>
<dbReference type="Proteomes" id="UP000264036">
    <property type="component" value="Unassembled WGS sequence"/>
</dbReference>
<evidence type="ECO:0000256" key="2">
    <source>
        <dbReference type="ARBA" id="ARBA00023015"/>
    </source>
</evidence>
<dbReference type="GO" id="GO:0003700">
    <property type="term" value="F:DNA-binding transcription factor activity"/>
    <property type="evidence" value="ECO:0007669"/>
    <property type="project" value="InterPro"/>
</dbReference>
<gene>
    <name evidence="6" type="ORF">DD666_02205</name>
</gene>
<dbReference type="InterPro" id="IPR005119">
    <property type="entry name" value="LysR_subst-bd"/>
</dbReference>
<evidence type="ECO:0000313" key="6">
    <source>
        <dbReference type="EMBL" id="HBP28212.1"/>
    </source>
</evidence>
<comment type="similarity">
    <text evidence="1">Belongs to the LysR transcriptional regulatory family.</text>
</comment>
<dbReference type="EMBL" id="DOEK01000004">
    <property type="protein sequence ID" value="HBP28212.1"/>
    <property type="molecule type" value="Genomic_DNA"/>
</dbReference>
<comment type="caution">
    <text evidence="6">The sequence shown here is derived from an EMBL/GenBank/DDBJ whole genome shotgun (WGS) entry which is preliminary data.</text>
</comment>
<dbReference type="FunFam" id="1.10.10.10:FF:000001">
    <property type="entry name" value="LysR family transcriptional regulator"/>
    <property type="match status" value="1"/>
</dbReference>
<dbReference type="Gene3D" id="1.10.10.10">
    <property type="entry name" value="Winged helix-like DNA-binding domain superfamily/Winged helix DNA-binding domain"/>
    <property type="match status" value="1"/>
</dbReference>
<reference evidence="6 7" key="1">
    <citation type="journal article" date="2018" name="Nat. Biotechnol.">
        <title>A standardized bacterial taxonomy based on genome phylogeny substantially revises the tree of life.</title>
        <authorList>
            <person name="Parks D.H."/>
            <person name="Chuvochina M."/>
            <person name="Waite D.W."/>
            <person name="Rinke C."/>
            <person name="Skarshewski A."/>
            <person name="Chaumeil P.A."/>
            <person name="Hugenholtz P."/>
        </authorList>
    </citation>
    <scope>NUCLEOTIDE SEQUENCE [LARGE SCALE GENOMIC DNA]</scope>
    <source>
        <strain evidence="6">UBA10707</strain>
    </source>
</reference>
<dbReference type="Gene3D" id="3.40.190.290">
    <property type="match status" value="1"/>
</dbReference>
<protein>
    <submittedName>
        <fullName evidence="6">LysR family transcriptional regulator</fullName>
    </submittedName>
</protein>
<dbReference type="Pfam" id="PF03466">
    <property type="entry name" value="LysR_substrate"/>
    <property type="match status" value="1"/>
</dbReference>
<dbReference type="PRINTS" id="PR00039">
    <property type="entry name" value="HTHLYSR"/>
</dbReference>
<keyword evidence="3" id="KW-0238">DNA-binding</keyword>
<evidence type="ECO:0000256" key="4">
    <source>
        <dbReference type="ARBA" id="ARBA00023163"/>
    </source>
</evidence>
<dbReference type="PANTHER" id="PTHR30346:SF28">
    <property type="entry name" value="HTH-TYPE TRANSCRIPTIONAL REGULATOR CYNR"/>
    <property type="match status" value="1"/>
</dbReference>